<organism evidence="3 4">
    <name type="scientific">Pacificitalea manganoxidans</name>
    <dbReference type="NCBI Taxonomy" id="1411902"/>
    <lineage>
        <taxon>Bacteria</taxon>
        <taxon>Pseudomonadati</taxon>
        <taxon>Pseudomonadota</taxon>
        <taxon>Alphaproteobacteria</taxon>
        <taxon>Rhodobacterales</taxon>
        <taxon>Paracoccaceae</taxon>
        <taxon>Pacificitalea</taxon>
    </lineage>
</organism>
<dbReference type="PANTHER" id="PTHR30401:SF0">
    <property type="entry name" value="TRNA 2-SELENOURIDINE SYNTHASE"/>
    <property type="match status" value="1"/>
</dbReference>
<sequence>MPVTLTSLRDFAQLPFDEVIDVRAPSEYAEDHMPGAISLPVLSDDERARVGTIYVQQDAFLARKIGAALVARNAATHLEGPLADRDGGWRPLLYCWRGGQRSGSFASILAQIGWRVDIVAGGYKTYRNLVVDMLHRHPLSQRIVRLDGLTGSGKTEVLARIAAQGGTVIDLEGLARHRGSAFGAMPGGQPSQKAFETALAQRLATLPEDATILVEAEAARIGDIRLPPSLWTAMRASPRIMLDADLPDRARYLARTYAGDVAAQQQVTQSLDLLVPLQGRAQVAAWQAQAAASEWETLAGDLMARHYDPRYLRAQERYTPPAAHVPITPDGPGFDRAAEGVMAALTRI</sequence>
<dbReference type="RefSeq" id="WP_097373820.1">
    <property type="nucleotide sequence ID" value="NZ_CP021404.1"/>
</dbReference>
<dbReference type="EMBL" id="CP021404">
    <property type="protein sequence ID" value="ATI42800.1"/>
    <property type="molecule type" value="Genomic_DNA"/>
</dbReference>
<gene>
    <name evidence="3" type="ORF">CBW24_12835</name>
</gene>
<dbReference type="NCBIfam" id="NF008750">
    <property type="entry name" value="PRK11784.1-2"/>
    <property type="match status" value="1"/>
</dbReference>
<evidence type="ECO:0000256" key="1">
    <source>
        <dbReference type="ARBA" id="ARBA00023266"/>
    </source>
</evidence>
<dbReference type="InterPro" id="IPR036873">
    <property type="entry name" value="Rhodanese-like_dom_sf"/>
</dbReference>
<name>A0A291M1M4_9RHOB</name>
<dbReference type="InterPro" id="IPR001763">
    <property type="entry name" value="Rhodanese-like_dom"/>
</dbReference>
<dbReference type="GO" id="GO:0002098">
    <property type="term" value="P:tRNA wobble uridine modification"/>
    <property type="evidence" value="ECO:0007669"/>
    <property type="project" value="InterPro"/>
</dbReference>
<evidence type="ECO:0000259" key="2">
    <source>
        <dbReference type="PROSITE" id="PS50206"/>
    </source>
</evidence>
<dbReference type="SUPFAM" id="SSF52540">
    <property type="entry name" value="P-loop containing nucleoside triphosphate hydrolases"/>
    <property type="match status" value="1"/>
</dbReference>
<accession>A0A291M1M4</accession>
<evidence type="ECO:0000313" key="4">
    <source>
        <dbReference type="Proteomes" id="UP000219050"/>
    </source>
</evidence>
<evidence type="ECO:0000313" key="3">
    <source>
        <dbReference type="EMBL" id="ATI42800.1"/>
    </source>
</evidence>
<dbReference type="KEGG" id="cmag:CBW24_12835"/>
<dbReference type="SMART" id="SM00450">
    <property type="entry name" value="RHOD"/>
    <property type="match status" value="1"/>
</dbReference>
<dbReference type="GO" id="GO:0043828">
    <property type="term" value="F:tRNA 2-selenouridine synthase activity"/>
    <property type="evidence" value="ECO:0007669"/>
    <property type="project" value="InterPro"/>
</dbReference>
<dbReference type="OrthoDB" id="9808735at2"/>
<dbReference type="NCBIfam" id="TIGR03167">
    <property type="entry name" value="tRNA_sel_U_synt"/>
    <property type="match status" value="1"/>
</dbReference>
<keyword evidence="1" id="KW-0711">Selenium</keyword>
<feature type="domain" description="Rhodanese" evidence="2">
    <location>
        <begin position="19"/>
        <end position="131"/>
    </location>
</feature>
<dbReference type="InterPro" id="IPR058840">
    <property type="entry name" value="AAA_SelU"/>
</dbReference>
<dbReference type="AlphaFoldDB" id="A0A291M1M4"/>
<dbReference type="NCBIfam" id="NF008752">
    <property type="entry name" value="PRK11784.1-4"/>
    <property type="match status" value="1"/>
</dbReference>
<dbReference type="Pfam" id="PF26341">
    <property type="entry name" value="AAA_SelU"/>
    <property type="match status" value="1"/>
</dbReference>
<dbReference type="Gene3D" id="3.40.250.10">
    <property type="entry name" value="Rhodanese-like domain"/>
    <property type="match status" value="1"/>
</dbReference>
<dbReference type="Proteomes" id="UP000219050">
    <property type="component" value="Chromosome"/>
</dbReference>
<proteinExistence type="predicted"/>
<dbReference type="PANTHER" id="PTHR30401">
    <property type="entry name" value="TRNA 2-SELENOURIDINE SYNTHASE"/>
    <property type="match status" value="1"/>
</dbReference>
<reference evidence="3 4" key="1">
    <citation type="submission" date="2017-05" db="EMBL/GenBank/DDBJ databases">
        <title>Comparative genomic and metabolic analysis of manganese-oxidizing mechanisms in Celeribater manganoxidans DY25T: its adaption to the environment of polymetallic nodule.</title>
        <authorList>
            <person name="Wang X."/>
        </authorList>
    </citation>
    <scope>NUCLEOTIDE SEQUENCE [LARGE SCALE GENOMIC DNA]</scope>
    <source>
        <strain evidence="3 4">DY25</strain>
    </source>
</reference>
<dbReference type="PROSITE" id="PS50206">
    <property type="entry name" value="RHODANESE_3"/>
    <property type="match status" value="1"/>
</dbReference>
<dbReference type="Pfam" id="PF00581">
    <property type="entry name" value="Rhodanese"/>
    <property type="match status" value="1"/>
</dbReference>
<keyword evidence="4" id="KW-1185">Reference proteome</keyword>
<protein>
    <submittedName>
        <fullName evidence="3">tRNA 2-selenouridine(34) synthase MnmH</fullName>
    </submittedName>
</protein>
<dbReference type="InterPro" id="IPR017582">
    <property type="entry name" value="SelU"/>
</dbReference>
<dbReference type="SUPFAM" id="SSF52821">
    <property type="entry name" value="Rhodanese/Cell cycle control phosphatase"/>
    <property type="match status" value="1"/>
</dbReference>
<dbReference type="InterPro" id="IPR027417">
    <property type="entry name" value="P-loop_NTPase"/>
</dbReference>